<sequence length="269" mass="28298">MSLSTSSDTSVPATDPLPRASVNPSRGPDNVSNADTSVEGEANAISVRDTSNDVPPDNTPTTAPRSAAAPPSPSRRTHPLPPNCPVWHSTTDKHPYRVPQDGNALQTQAHFWNDLWCRARRLRKEKRKTGSRKTVGTPQSGGTTTEAPCTEPTVDASDNAGLAPVAPSLVAAHLRATERQPHRSIVWLGDEETPASVAPEVQAVQTTTPIPAPVLAPAPSSAEAGPASDAIMQVTPQAFDLEEFMDGFDRAAPVPARTATLPAPPSLSL</sequence>
<feature type="region of interest" description="Disordered" evidence="1">
    <location>
        <begin position="1"/>
        <end position="83"/>
    </location>
</feature>
<evidence type="ECO:0000313" key="3">
    <source>
        <dbReference type="Proteomes" id="UP001632037"/>
    </source>
</evidence>
<dbReference type="EMBL" id="JBIMZQ010000009">
    <property type="protein sequence ID" value="KAL3669207.1"/>
    <property type="molecule type" value="Genomic_DNA"/>
</dbReference>
<protein>
    <submittedName>
        <fullName evidence="2">Uncharacterized protein</fullName>
    </submittedName>
</protein>
<feature type="compositionally biased region" description="Low complexity" evidence="1">
    <location>
        <begin position="59"/>
        <end position="69"/>
    </location>
</feature>
<name>A0ABD3FS50_9STRA</name>
<gene>
    <name evidence="2" type="ORF">V7S43_005590</name>
</gene>
<reference evidence="2 3" key="1">
    <citation type="submission" date="2024-09" db="EMBL/GenBank/DDBJ databases">
        <title>Genome sequencing and assembly of Phytophthora oleae, isolate VK10A, causative agent of rot of olive drupes.</title>
        <authorList>
            <person name="Conti Taguali S."/>
            <person name="Riolo M."/>
            <person name="La Spada F."/>
            <person name="Cacciola S.O."/>
            <person name="Dionisio G."/>
        </authorList>
    </citation>
    <scope>NUCLEOTIDE SEQUENCE [LARGE SCALE GENOMIC DNA]</scope>
    <source>
        <strain evidence="2 3">VK10A</strain>
    </source>
</reference>
<feature type="compositionally biased region" description="Polar residues" evidence="1">
    <location>
        <begin position="132"/>
        <end position="147"/>
    </location>
</feature>
<proteinExistence type="predicted"/>
<feature type="compositionally biased region" description="Polar residues" evidence="1">
    <location>
        <begin position="1"/>
        <end position="12"/>
    </location>
</feature>
<dbReference type="Proteomes" id="UP001632037">
    <property type="component" value="Unassembled WGS sequence"/>
</dbReference>
<evidence type="ECO:0000313" key="2">
    <source>
        <dbReference type="EMBL" id="KAL3669207.1"/>
    </source>
</evidence>
<dbReference type="AlphaFoldDB" id="A0ABD3FS50"/>
<feature type="region of interest" description="Disordered" evidence="1">
    <location>
        <begin position="125"/>
        <end position="161"/>
    </location>
</feature>
<keyword evidence="3" id="KW-1185">Reference proteome</keyword>
<comment type="caution">
    <text evidence="2">The sequence shown here is derived from an EMBL/GenBank/DDBJ whole genome shotgun (WGS) entry which is preliminary data.</text>
</comment>
<accession>A0ABD3FS50</accession>
<organism evidence="2 3">
    <name type="scientific">Phytophthora oleae</name>
    <dbReference type="NCBI Taxonomy" id="2107226"/>
    <lineage>
        <taxon>Eukaryota</taxon>
        <taxon>Sar</taxon>
        <taxon>Stramenopiles</taxon>
        <taxon>Oomycota</taxon>
        <taxon>Peronosporomycetes</taxon>
        <taxon>Peronosporales</taxon>
        <taxon>Peronosporaceae</taxon>
        <taxon>Phytophthora</taxon>
    </lineage>
</organism>
<evidence type="ECO:0000256" key="1">
    <source>
        <dbReference type="SAM" id="MobiDB-lite"/>
    </source>
</evidence>